<proteinExistence type="predicted"/>
<dbReference type="EMBL" id="ML000728">
    <property type="protein sequence ID" value="RKO83888.1"/>
    <property type="molecule type" value="Genomic_DNA"/>
</dbReference>
<keyword evidence="3" id="KW-1185">Reference proteome</keyword>
<reference evidence="3" key="1">
    <citation type="journal article" date="2018" name="Nat. Microbiol.">
        <title>Leveraging single-cell genomics to expand the fungal tree of life.</title>
        <authorList>
            <person name="Ahrendt S.R."/>
            <person name="Quandt C.A."/>
            <person name="Ciobanu D."/>
            <person name="Clum A."/>
            <person name="Salamov A."/>
            <person name="Andreopoulos B."/>
            <person name="Cheng J.F."/>
            <person name="Woyke T."/>
            <person name="Pelin A."/>
            <person name="Henrissat B."/>
            <person name="Reynolds N.K."/>
            <person name="Benny G.L."/>
            <person name="Smith M.E."/>
            <person name="James T.Y."/>
            <person name="Grigoriev I.V."/>
        </authorList>
    </citation>
    <scope>NUCLEOTIDE SEQUENCE [LARGE SCALE GENOMIC DNA]</scope>
</reference>
<protein>
    <recommendedName>
        <fullName evidence="4">CBS domain-containing protein</fullName>
    </recommendedName>
</protein>
<dbReference type="OrthoDB" id="449052at2759"/>
<organism evidence="2 3">
    <name type="scientific">Blyttiomyces helicus</name>
    <dbReference type="NCBI Taxonomy" id="388810"/>
    <lineage>
        <taxon>Eukaryota</taxon>
        <taxon>Fungi</taxon>
        <taxon>Fungi incertae sedis</taxon>
        <taxon>Chytridiomycota</taxon>
        <taxon>Chytridiomycota incertae sedis</taxon>
        <taxon>Chytridiomycetes</taxon>
        <taxon>Chytridiomycetes incertae sedis</taxon>
        <taxon>Blyttiomyces</taxon>
    </lineage>
</organism>
<evidence type="ECO:0000256" key="1">
    <source>
        <dbReference type="SAM" id="MobiDB-lite"/>
    </source>
</evidence>
<name>A0A4P9VZR5_9FUNG</name>
<sequence length="478" mass="51379">MQHCWIDACADFTAVPLCSEAQPPSRKHFSETRRSERRIGVILLFEAQAGVKAAMGGTAAKVRLEGLPTVRGRAGDALAELGEGEVEASVEGSFAGEVDGEAGVEDSRDAKGREGGSQDRNSDAREVLRRGSRGDGNVEVAIQIARYGGRDLGLLCTGIASRLQVSQKEGGRAVRAANRRGIRSIAHILQVLWHLVHQLVLGVHNDRVLRDLVRDPEVDVLGIGKPVDRRASSINHVKACPSGASHPNKLGQSGLSAPKRDDNQPRTCSWAASGSWHSRFLITPDGASTSPLSGSYAREVETPDSAVRFLTREAPLRYRPIAASQGGWRFVLRSRPWDAGHLCSPAGEGVGSRPLPARRRLPLSDGQAAPAHRNPLSISPTTLIIPHNHSTPMNTAKPSNLPLHRYTLDDVIVAKKSSGRPTTLIDISSDATILDALRLLRHNEILATAVYGRNGHWLGAGESAVITKDDKQLANPRA</sequence>
<evidence type="ECO:0008006" key="4">
    <source>
        <dbReference type="Google" id="ProtNLM"/>
    </source>
</evidence>
<gene>
    <name evidence="2" type="ORF">BDK51DRAFT_47896</name>
</gene>
<evidence type="ECO:0000313" key="2">
    <source>
        <dbReference type="EMBL" id="RKO83888.1"/>
    </source>
</evidence>
<dbReference type="AlphaFoldDB" id="A0A4P9VZR5"/>
<feature type="region of interest" description="Disordered" evidence="1">
    <location>
        <begin position="97"/>
        <end position="131"/>
    </location>
</feature>
<feature type="compositionally biased region" description="Basic and acidic residues" evidence="1">
    <location>
        <begin position="105"/>
        <end position="131"/>
    </location>
</feature>
<evidence type="ECO:0000313" key="3">
    <source>
        <dbReference type="Proteomes" id="UP000269721"/>
    </source>
</evidence>
<dbReference type="Proteomes" id="UP000269721">
    <property type="component" value="Unassembled WGS sequence"/>
</dbReference>
<accession>A0A4P9VZR5</accession>
<feature type="region of interest" description="Disordered" evidence="1">
    <location>
        <begin position="239"/>
        <end position="268"/>
    </location>
</feature>